<gene>
    <name evidence="2" type="ORF">AAH991_39565</name>
</gene>
<protein>
    <submittedName>
        <fullName evidence="2">Uncharacterized protein</fullName>
    </submittedName>
</protein>
<keyword evidence="3" id="KW-1185">Reference proteome</keyword>
<evidence type="ECO:0000256" key="1">
    <source>
        <dbReference type="SAM" id="Phobius"/>
    </source>
</evidence>
<keyword evidence="1" id="KW-1133">Transmembrane helix</keyword>
<feature type="transmembrane region" description="Helical" evidence="1">
    <location>
        <begin position="70"/>
        <end position="91"/>
    </location>
</feature>
<keyword evidence="1" id="KW-0472">Membrane</keyword>
<accession>A0ABV0B384</accession>
<comment type="caution">
    <text evidence="2">The sequence shown here is derived from an EMBL/GenBank/DDBJ whole genome shotgun (WGS) entry which is preliminary data.</text>
</comment>
<feature type="transmembrane region" description="Helical" evidence="1">
    <location>
        <begin position="12"/>
        <end position="34"/>
    </location>
</feature>
<evidence type="ECO:0000313" key="2">
    <source>
        <dbReference type="EMBL" id="MEN3541266.1"/>
    </source>
</evidence>
<proteinExistence type="predicted"/>
<sequence length="111" mass="11656">LYRLWFTRTAAAGAGIAVAYLAVALCPGALPALWDLPLDVVIADNLPLRLGGWILLVVMAAFPVEGQVLLPGYWITLASVAAMSALALVLLAGKDKDHPRSAPSPIQKVQA</sequence>
<dbReference type="RefSeq" id="WP_346231090.1">
    <property type="nucleotide sequence ID" value="NZ_JBDJAW010000092.1"/>
</dbReference>
<evidence type="ECO:0000313" key="3">
    <source>
        <dbReference type="Proteomes" id="UP001447516"/>
    </source>
</evidence>
<feature type="non-terminal residue" evidence="2">
    <location>
        <position position="1"/>
    </location>
</feature>
<reference evidence="2 3" key="1">
    <citation type="submission" date="2024-05" db="EMBL/GenBank/DDBJ databases">
        <title>Microbispora sp.ZYX-F-249.</title>
        <authorList>
            <person name="Xie H."/>
        </authorList>
    </citation>
    <scope>NUCLEOTIDE SEQUENCE [LARGE SCALE GENOMIC DNA]</scope>
    <source>
        <strain evidence="2 3">ZYX-F-249</strain>
    </source>
</reference>
<keyword evidence="1" id="KW-0812">Transmembrane</keyword>
<dbReference type="Proteomes" id="UP001447516">
    <property type="component" value="Unassembled WGS sequence"/>
</dbReference>
<name>A0ABV0B384_9ACTN</name>
<dbReference type="EMBL" id="JBDJAW010000092">
    <property type="protein sequence ID" value="MEN3541266.1"/>
    <property type="molecule type" value="Genomic_DNA"/>
</dbReference>
<organism evidence="2 3">
    <name type="scientific">Microbispora maris</name>
    <dbReference type="NCBI Taxonomy" id="3144104"/>
    <lineage>
        <taxon>Bacteria</taxon>
        <taxon>Bacillati</taxon>
        <taxon>Actinomycetota</taxon>
        <taxon>Actinomycetes</taxon>
        <taxon>Streptosporangiales</taxon>
        <taxon>Streptosporangiaceae</taxon>
        <taxon>Microbispora</taxon>
    </lineage>
</organism>